<feature type="signal peptide" evidence="2">
    <location>
        <begin position="1"/>
        <end position="23"/>
    </location>
</feature>
<protein>
    <submittedName>
        <fullName evidence="3">Uncharacterized protein</fullName>
    </submittedName>
</protein>
<keyword evidence="1" id="KW-1133">Transmembrane helix</keyword>
<keyword evidence="2" id="KW-0732">Signal</keyword>
<reference evidence="3" key="1">
    <citation type="submission" date="2023-10" db="EMBL/GenBank/DDBJ databases">
        <title>Genome assembly of Pristionchus species.</title>
        <authorList>
            <person name="Yoshida K."/>
            <person name="Sommer R.J."/>
        </authorList>
    </citation>
    <scope>NUCLEOTIDE SEQUENCE</scope>
    <source>
        <strain evidence="3">RS0144</strain>
    </source>
</reference>
<keyword evidence="1" id="KW-0812">Transmembrane</keyword>
<evidence type="ECO:0000256" key="1">
    <source>
        <dbReference type="SAM" id="Phobius"/>
    </source>
</evidence>
<feature type="non-terminal residue" evidence="3">
    <location>
        <position position="1"/>
    </location>
</feature>
<proteinExistence type="predicted"/>
<feature type="transmembrane region" description="Helical" evidence="1">
    <location>
        <begin position="158"/>
        <end position="178"/>
    </location>
</feature>
<keyword evidence="4" id="KW-1185">Reference proteome</keyword>
<comment type="caution">
    <text evidence="3">The sequence shown here is derived from an EMBL/GenBank/DDBJ whole genome shotgun (WGS) entry which is preliminary data.</text>
</comment>
<sequence>ISVMDHRLMLLFLSLTTVSSLAASTGSWNDNRYRDYDYNGGRYEDAPRGRNTKGDDYVAPGAIGGGSHTYQSRIQCDDLCVNICSTTTVYLGEEAIPMYSCDKLKPPKVQILSPLPLPLSLFPSFPLSLSLSLSLSISCSFVQQASPLFFQTLKGNSFYLSLFIIGLIVVGILVLITMCFCCSYCCRNPSSAESSRGSSKQALAHNEDGEFKEYLNGNGNGNGNSLSNGHHLHEEIGAVKRERDFTRRPRPLPQIV</sequence>
<gene>
    <name evidence="3" type="ORF">PENTCL1PPCAC_27021</name>
</gene>
<evidence type="ECO:0000313" key="4">
    <source>
        <dbReference type="Proteomes" id="UP001432027"/>
    </source>
</evidence>
<evidence type="ECO:0000313" key="3">
    <source>
        <dbReference type="EMBL" id="GMT04847.1"/>
    </source>
</evidence>
<name>A0AAV5UE57_9BILA</name>
<keyword evidence="1" id="KW-0472">Membrane</keyword>
<accession>A0AAV5UE57</accession>
<dbReference type="EMBL" id="BTSX01000006">
    <property type="protein sequence ID" value="GMT04847.1"/>
    <property type="molecule type" value="Genomic_DNA"/>
</dbReference>
<dbReference type="AlphaFoldDB" id="A0AAV5UE57"/>
<organism evidence="3 4">
    <name type="scientific">Pristionchus entomophagus</name>
    <dbReference type="NCBI Taxonomy" id="358040"/>
    <lineage>
        <taxon>Eukaryota</taxon>
        <taxon>Metazoa</taxon>
        <taxon>Ecdysozoa</taxon>
        <taxon>Nematoda</taxon>
        <taxon>Chromadorea</taxon>
        <taxon>Rhabditida</taxon>
        <taxon>Rhabditina</taxon>
        <taxon>Diplogasteromorpha</taxon>
        <taxon>Diplogasteroidea</taxon>
        <taxon>Neodiplogasteridae</taxon>
        <taxon>Pristionchus</taxon>
    </lineage>
</organism>
<feature type="chain" id="PRO_5043641301" evidence="2">
    <location>
        <begin position="24"/>
        <end position="256"/>
    </location>
</feature>
<evidence type="ECO:0000256" key="2">
    <source>
        <dbReference type="SAM" id="SignalP"/>
    </source>
</evidence>
<dbReference type="Proteomes" id="UP001432027">
    <property type="component" value="Unassembled WGS sequence"/>
</dbReference>